<evidence type="ECO:0000259" key="5">
    <source>
        <dbReference type="SMART" id="SM00305"/>
    </source>
</evidence>
<dbReference type="PROSITE" id="PS50817">
    <property type="entry name" value="INTEIN_N_TER"/>
    <property type="match status" value="1"/>
</dbReference>
<dbReference type="InterPro" id="IPR030934">
    <property type="entry name" value="Intein_C"/>
</dbReference>
<dbReference type="RefSeq" id="WP_349429066.1">
    <property type="nucleotide sequence ID" value="NZ_CP151632.1"/>
</dbReference>
<dbReference type="PANTHER" id="PTHR43432:SF3">
    <property type="entry name" value="SLR0285 PROTEIN"/>
    <property type="match status" value="1"/>
</dbReference>
<dbReference type="PROSITE" id="PS50818">
    <property type="entry name" value="INTEIN_C_TER"/>
    <property type="match status" value="1"/>
</dbReference>
<dbReference type="GO" id="GO:0016539">
    <property type="term" value="P:intein-mediated protein splicing"/>
    <property type="evidence" value="ECO:0007669"/>
    <property type="project" value="InterPro"/>
</dbReference>
<dbReference type="InterPro" id="IPR004860">
    <property type="entry name" value="LAGLIDADG_dom"/>
</dbReference>
<dbReference type="Pfam" id="PF14528">
    <property type="entry name" value="LAGLIDADG_3"/>
    <property type="match status" value="1"/>
</dbReference>
<name>A0AAU6SDM2_9MICO</name>
<evidence type="ECO:0000313" key="7">
    <source>
        <dbReference type="EMBL" id="WZO35019.1"/>
    </source>
</evidence>
<dbReference type="PANTHER" id="PTHR43432">
    <property type="entry name" value="SLR0285 PROTEIN"/>
    <property type="match status" value="1"/>
</dbReference>
<accession>A0AAU6SDM2</accession>
<feature type="region of interest" description="Disordered" evidence="4">
    <location>
        <begin position="663"/>
        <end position="722"/>
    </location>
</feature>
<dbReference type="NCBIfam" id="NF038136">
    <property type="entry name" value="rSAM_Rv_intein"/>
    <property type="match status" value="1"/>
</dbReference>
<proteinExistence type="predicted"/>
<dbReference type="EMBL" id="CP151632">
    <property type="protein sequence ID" value="WZO35019.1"/>
    <property type="molecule type" value="Genomic_DNA"/>
</dbReference>
<dbReference type="CDD" id="cd01335">
    <property type="entry name" value="Radical_SAM"/>
    <property type="match status" value="1"/>
</dbReference>
<feature type="compositionally biased region" description="Low complexity" evidence="4">
    <location>
        <begin position="696"/>
        <end position="710"/>
    </location>
</feature>
<dbReference type="CDD" id="cd00081">
    <property type="entry name" value="Hint"/>
    <property type="match status" value="1"/>
</dbReference>
<dbReference type="NCBIfam" id="NF038135">
    <property type="entry name" value="rSAM_Rv2578c"/>
    <property type="match status" value="1"/>
</dbReference>
<evidence type="ECO:0000256" key="2">
    <source>
        <dbReference type="ARBA" id="ARBA00023004"/>
    </source>
</evidence>
<dbReference type="SUPFAM" id="SSF51294">
    <property type="entry name" value="Hedgehog/intein (Hint) domain"/>
    <property type="match status" value="1"/>
</dbReference>
<dbReference type="InterPro" id="IPR036844">
    <property type="entry name" value="Hint_dom_sf"/>
</dbReference>
<dbReference type="InterPro" id="IPR007197">
    <property type="entry name" value="rSAM"/>
</dbReference>
<evidence type="ECO:0000256" key="4">
    <source>
        <dbReference type="SAM" id="MobiDB-lite"/>
    </source>
</evidence>
<reference evidence="7" key="1">
    <citation type="submission" date="2024-04" db="EMBL/GenBank/DDBJ databases">
        <authorList>
            <person name="Roder T."/>
            <person name="Oberhansli S."/>
            <person name="Kreuzer M."/>
        </authorList>
    </citation>
    <scope>NUCLEOTIDE SEQUENCE</scope>
    <source>
        <strain evidence="7">LWS13-1.2</strain>
    </source>
</reference>
<evidence type="ECO:0000256" key="3">
    <source>
        <dbReference type="ARBA" id="ARBA00023014"/>
    </source>
</evidence>
<dbReference type="InterPro" id="IPR003586">
    <property type="entry name" value="Hint_dom_C"/>
</dbReference>
<evidence type="ECO:0000256" key="1">
    <source>
        <dbReference type="ARBA" id="ARBA00022723"/>
    </source>
</evidence>
<dbReference type="Gene3D" id="2.170.16.10">
    <property type="entry name" value="Hedgehog/Intein (Hint) domain"/>
    <property type="match status" value="1"/>
</dbReference>
<organism evidence="7">
    <name type="scientific">Microbacterium sp. LWS13-1.2</name>
    <dbReference type="NCBI Taxonomy" id="3135264"/>
    <lineage>
        <taxon>Bacteria</taxon>
        <taxon>Bacillati</taxon>
        <taxon>Actinomycetota</taxon>
        <taxon>Actinomycetes</taxon>
        <taxon>Micrococcales</taxon>
        <taxon>Microbacteriaceae</taxon>
        <taxon>Microbacterium</taxon>
    </lineage>
</organism>
<feature type="domain" description="Hint" evidence="6">
    <location>
        <begin position="74"/>
        <end position="166"/>
    </location>
</feature>
<dbReference type="SMART" id="SM00306">
    <property type="entry name" value="HintN"/>
    <property type="match status" value="1"/>
</dbReference>
<dbReference type="GO" id="GO:0051536">
    <property type="term" value="F:iron-sulfur cluster binding"/>
    <property type="evidence" value="ECO:0007669"/>
    <property type="project" value="UniProtKB-KW"/>
</dbReference>
<protein>
    <submittedName>
        <fullName evidence="7">Intein-containing Rv2578c family radical SAM protein</fullName>
    </submittedName>
</protein>
<gene>
    <name evidence="7" type="ORF">MRBLWS13_002694</name>
</gene>
<dbReference type="NCBIfam" id="TIGR01445">
    <property type="entry name" value="intein_Nterm"/>
    <property type="match status" value="1"/>
</dbReference>
<evidence type="ECO:0000259" key="6">
    <source>
        <dbReference type="SMART" id="SM00306"/>
    </source>
</evidence>
<dbReference type="AlphaFoldDB" id="A0AAU6SDM2"/>
<dbReference type="InterPro" id="IPR058240">
    <property type="entry name" value="rSAM_sf"/>
</dbReference>
<keyword evidence="1" id="KW-0479">Metal-binding</keyword>
<dbReference type="SUPFAM" id="SSF102114">
    <property type="entry name" value="Radical SAM enzymes"/>
    <property type="match status" value="1"/>
</dbReference>
<dbReference type="InterPro" id="IPR040086">
    <property type="entry name" value="MJ0683-like"/>
</dbReference>
<dbReference type="SMART" id="SM00305">
    <property type="entry name" value="HintC"/>
    <property type="match status" value="1"/>
</dbReference>
<dbReference type="Gene3D" id="3.80.30.30">
    <property type="match status" value="1"/>
</dbReference>
<keyword evidence="2" id="KW-0408">Iron</keyword>
<dbReference type="InterPro" id="IPR003587">
    <property type="entry name" value="Hint_dom_N"/>
</dbReference>
<feature type="domain" description="Hint" evidence="5">
    <location>
        <begin position="384"/>
        <end position="428"/>
    </location>
</feature>
<sequence length="722" mass="78562">MRWQGQELGVADAAALPGLEQLNGLVRSVTTPEFAGVTFHEVLCKSALNHVPSASAMPFDWTVNPYRGCSHACVYCLDPDTLVLMGDGLSKRIGDVCAGDEVIGTRREGAYRRYVRATVSAQWSTRKRAYRVTLADGTELVASGDHRFLTERGWKYVRPAPAGAPQRPFLTTNNKLMGFGTGGVVADSTETGAYRTGYLSGMIRGDAMILRRSYPRSTGRGSYVASRFRLALADGEALDRSRGFLEAAGVKTTLRMFTAATVHRREVNAIFTSRAADFDAITELIGWPDSPSSEWSRGFLAGIFDAEGSCSRGILRISNSDERILAEIAGALRRHDFAFVEEPLRPNGVRDICLLGGLPARRRFLELTRPAITRKLNLVGDTVKSDAPLRVVSIEDLGETVDMVDITTSTGDFVANGVISHNCFARGTHEYLELDAGRDFDTQVVVKVNVAEVLQKELRRGNWQRDPVMLGTNTDPYQRAEGRYKLMPGIVSALTESGTPFSILTKGTLLRRDLPMLKDAAADVHVTLAMSIAVFDDELQHLIEPGTPNATARLETVRAATEAGFRVTVFLMPIIPHLTDSIAAIDHALTRIKEAGAVRVVYGALHLRPGAKQWFLQWLAERHPELVSSYRGLYPGATSTAPKAYRTWLAKRVRPLLRVHGLDGSAEDESPRGAPVSGLADRADARSAPPIVTTSRGRAAAASLRAAPARGTPGPEASARLF</sequence>
<dbReference type="Pfam" id="PF04055">
    <property type="entry name" value="Radical_SAM"/>
    <property type="match status" value="1"/>
</dbReference>
<keyword evidence="3" id="KW-0411">Iron-sulfur</keyword>
<dbReference type="GO" id="GO:0004519">
    <property type="term" value="F:endonuclease activity"/>
    <property type="evidence" value="ECO:0007669"/>
    <property type="project" value="InterPro"/>
</dbReference>
<dbReference type="InterPro" id="IPR006141">
    <property type="entry name" value="Intein_N"/>
</dbReference>
<dbReference type="GO" id="GO:0046872">
    <property type="term" value="F:metal ion binding"/>
    <property type="evidence" value="ECO:0007669"/>
    <property type="project" value="UniProtKB-KW"/>
</dbReference>